<sequence length="97" mass="10486">MASKKTAQKTLSLAPVLDLNEATALHEKLLGLKGSDLTIDASAVERVGTLCVQVLMAGAKTWEEDHLSFTFSKVSDAFEKTTQLIGVDIDHLMAKEI</sequence>
<dbReference type="Pfam" id="PF13466">
    <property type="entry name" value="STAS_2"/>
    <property type="match status" value="1"/>
</dbReference>
<gene>
    <name evidence="2" type="ORF">AC244_19620</name>
</gene>
<evidence type="ECO:0000313" key="2">
    <source>
        <dbReference type="EMBL" id="KOF17109.1"/>
    </source>
</evidence>
<dbReference type="InterPro" id="IPR058548">
    <property type="entry name" value="MlaB-like_STAS"/>
</dbReference>
<accession>A0A0L8BRF1</accession>
<dbReference type="OrthoDB" id="7280289at2"/>
<protein>
    <submittedName>
        <fullName evidence="2">Chemotaxis protein CheX</fullName>
    </submittedName>
</protein>
<organism evidence="2 3">
    <name type="scientific">Ensifer adhaerens</name>
    <name type="common">Sinorhizobium morelense</name>
    <dbReference type="NCBI Taxonomy" id="106592"/>
    <lineage>
        <taxon>Bacteria</taxon>
        <taxon>Pseudomonadati</taxon>
        <taxon>Pseudomonadota</taxon>
        <taxon>Alphaproteobacteria</taxon>
        <taxon>Hyphomicrobiales</taxon>
        <taxon>Rhizobiaceae</taxon>
        <taxon>Sinorhizobium/Ensifer group</taxon>
        <taxon>Ensifer</taxon>
    </lineage>
</organism>
<dbReference type="EMBL" id="LGAP01000013">
    <property type="protein sequence ID" value="KOF17109.1"/>
    <property type="molecule type" value="Genomic_DNA"/>
</dbReference>
<feature type="domain" description="MlaB-like STAS" evidence="1">
    <location>
        <begin position="11"/>
        <end position="88"/>
    </location>
</feature>
<dbReference type="Proteomes" id="UP000037425">
    <property type="component" value="Unassembled WGS sequence"/>
</dbReference>
<evidence type="ECO:0000259" key="1">
    <source>
        <dbReference type="Pfam" id="PF13466"/>
    </source>
</evidence>
<dbReference type="SUPFAM" id="SSF52091">
    <property type="entry name" value="SpoIIaa-like"/>
    <property type="match status" value="1"/>
</dbReference>
<evidence type="ECO:0000313" key="3">
    <source>
        <dbReference type="Proteomes" id="UP000037425"/>
    </source>
</evidence>
<comment type="caution">
    <text evidence="2">The sequence shown here is derived from an EMBL/GenBank/DDBJ whole genome shotgun (WGS) entry which is preliminary data.</text>
</comment>
<dbReference type="AlphaFoldDB" id="A0A0L8BRF1"/>
<reference evidence="3" key="1">
    <citation type="submission" date="2015-07" db="EMBL/GenBank/DDBJ databases">
        <title>Whole genome sequence of an Ensifer adhaerens strain isolated from a cave pool in the Wind Cave National Park.</title>
        <authorList>
            <person name="Eng W.W.H."/>
            <person name="Gan H.M."/>
            <person name="Barton H.A."/>
            <person name="Savka M.A."/>
        </authorList>
    </citation>
    <scope>NUCLEOTIDE SEQUENCE [LARGE SCALE GENOMIC DNA]</scope>
    <source>
        <strain evidence="3">SD006</strain>
    </source>
</reference>
<dbReference type="InterPro" id="IPR036513">
    <property type="entry name" value="STAS_dom_sf"/>
</dbReference>
<proteinExistence type="predicted"/>
<dbReference type="Gene3D" id="3.30.750.24">
    <property type="entry name" value="STAS domain"/>
    <property type="match status" value="1"/>
</dbReference>
<dbReference type="RefSeq" id="WP_025425896.1">
    <property type="nucleotide sequence ID" value="NZ_LGAP01000013.1"/>
</dbReference>
<name>A0A0L8BRF1_ENSAD</name>
<dbReference type="PATRIC" id="fig|106592.7.peg.1746"/>